<dbReference type="VEuPathDB" id="FungiDB:RhiirA1_542524"/>
<dbReference type="Proteomes" id="UP000234323">
    <property type="component" value="Unassembled WGS sequence"/>
</dbReference>
<evidence type="ECO:0000313" key="2">
    <source>
        <dbReference type="Proteomes" id="UP000234323"/>
    </source>
</evidence>
<proteinExistence type="predicted"/>
<accession>A0A2I1HGL5</accession>
<name>A0A2I1HGL5_9GLOM</name>
<dbReference type="AlphaFoldDB" id="A0A2I1HGL5"/>
<dbReference type="EMBL" id="LLXI01002807">
    <property type="protein sequence ID" value="PKY58015.1"/>
    <property type="molecule type" value="Genomic_DNA"/>
</dbReference>
<evidence type="ECO:0000313" key="1">
    <source>
        <dbReference type="EMBL" id="PKY58015.1"/>
    </source>
</evidence>
<reference evidence="1 2" key="1">
    <citation type="submission" date="2015-10" db="EMBL/GenBank/DDBJ databases">
        <title>Genome analyses suggest a sexual origin of heterokaryosis in a supposedly ancient asexual fungus.</title>
        <authorList>
            <person name="Ropars J."/>
            <person name="Sedzielewska K."/>
            <person name="Noel J."/>
            <person name="Charron P."/>
            <person name="Farinelli L."/>
            <person name="Marton T."/>
            <person name="Kruger M."/>
            <person name="Pelin A."/>
            <person name="Brachmann A."/>
            <person name="Corradi N."/>
        </authorList>
    </citation>
    <scope>NUCLEOTIDE SEQUENCE [LARGE SCALE GENOMIC DNA]</scope>
    <source>
        <strain evidence="1 2">A4</strain>
    </source>
</reference>
<organism evidence="1 2">
    <name type="scientific">Rhizophagus irregularis</name>
    <dbReference type="NCBI Taxonomy" id="588596"/>
    <lineage>
        <taxon>Eukaryota</taxon>
        <taxon>Fungi</taxon>
        <taxon>Fungi incertae sedis</taxon>
        <taxon>Mucoromycota</taxon>
        <taxon>Glomeromycotina</taxon>
        <taxon>Glomeromycetes</taxon>
        <taxon>Glomerales</taxon>
        <taxon>Glomeraceae</taxon>
        <taxon>Rhizophagus</taxon>
    </lineage>
</organism>
<sequence>MRYIQGLSHAFTYEIGEYRFNSGNNAFNAILIWKINEQATEIKILQENKRIVSELQANAPRYHTRTMRINYLRTCELLLPKAKPSSLRTIYRMLTGDVSAAEIANEARVNERVKMFLELGDPDITIDLREHNSGKPSKYDTFWKIAAQFLEGKAADAVTAVDERRHDTIVHLATAISVNDLLHQIERECPPETPIPSAQWLRLQFWLKNPTRLSSLQFTGLLPLKFMVQTRQLRASHPDVHYASALFRYEKEFAVKFRKITNLVFLDDKYRCKVEEPGFPVAAVERGKKVVVSKDTTFMVADHDFTKTGIIPSVAMICDIPESINGDFYAGKVCIGLKDPIFQPSSPLRHATELYSILLEEQLVDKPVLCLYTDDLDYFVAVRTPPQHSWKNPVERIMSILNLGLQSVGLMRAEMNDESEKLISKCGTMNEIRKIAMENPTLKEDLIDSL</sequence>
<keyword evidence="2" id="KW-1185">Reference proteome</keyword>
<comment type="caution">
    <text evidence="1">The sequence shown here is derived from an EMBL/GenBank/DDBJ whole genome shotgun (WGS) entry which is preliminary data.</text>
</comment>
<protein>
    <submittedName>
        <fullName evidence="1">Uncharacterized protein</fullName>
    </submittedName>
</protein>
<gene>
    <name evidence="1" type="ORF">RhiirA4_429417</name>
</gene>